<dbReference type="InterPro" id="IPR050595">
    <property type="entry name" value="Bact_response_regulator"/>
</dbReference>
<feature type="domain" description="Response regulatory" evidence="3">
    <location>
        <begin position="1158"/>
        <end position="1275"/>
    </location>
</feature>
<evidence type="ECO:0000256" key="1">
    <source>
        <dbReference type="ARBA" id="ARBA00022553"/>
    </source>
</evidence>
<dbReference type="PROSITE" id="PS50110">
    <property type="entry name" value="RESPONSE_REGULATORY"/>
    <property type="match status" value="1"/>
</dbReference>
<dbReference type="GO" id="GO:0006355">
    <property type="term" value="P:regulation of DNA-templated transcription"/>
    <property type="evidence" value="ECO:0007669"/>
    <property type="project" value="InterPro"/>
</dbReference>
<dbReference type="Pfam" id="PF00072">
    <property type="entry name" value="Response_reg"/>
    <property type="match status" value="1"/>
</dbReference>
<keyword evidence="1" id="KW-0597">Phosphoprotein</keyword>
<dbReference type="SMART" id="SM00091">
    <property type="entry name" value="PAS"/>
    <property type="match status" value="1"/>
</dbReference>
<reference evidence="5" key="1">
    <citation type="journal article" date="2015" name="Nature">
        <title>Complex archaea that bridge the gap between prokaryotes and eukaryotes.</title>
        <authorList>
            <person name="Spang A."/>
            <person name="Saw J.H."/>
            <person name="Jorgensen S.L."/>
            <person name="Zaremba-Niedzwiedzka K."/>
            <person name="Martijn J."/>
            <person name="Lind A.E."/>
            <person name="van Eijk R."/>
            <person name="Schleper C."/>
            <person name="Guy L."/>
            <person name="Ettema T.J."/>
        </authorList>
    </citation>
    <scope>NUCLEOTIDE SEQUENCE</scope>
</reference>
<evidence type="ECO:0000256" key="2">
    <source>
        <dbReference type="SAM" id="Coils"/>
    </source>
</evidence>
<dbReference type="InterPro" id="IPR000014">
    <property type="entry name" value="PAS"/>
</dbReference>
<sequence length="1450" mass="159383">MPPPRINFTPGIQSLIASLPQAPQIEPSQDDGFNLGSIFSNALPFAAKQFTTGMMAAMEALDVGRQYVAKPLLGLGVYMNDPNAFTQAHGTPLSVNNLRDGWNEANLPGILKFGLELAFDPTMYIGLGLFKTPAIRGAEALLPLALGKGVKATAVTFTQRMKLASKIDSIPGRSQLFNRFLQGKEISDDAVKAFVVGAQKRGLPKSWIEANAAILQSADPTTIKGLRGGLLTGVLPKNRITSFMGQADFLAEGIWATALSLPVNAVSKIPYKAGTITSILNVAGKSTPLRGMTALMGFVGPRSWKIMDTHAAAGRLGTWGLGSTAKSANRQVRRTAYGIMQGLKESEATAGGRSITEIASNVFYQDGRFLDDVAFGTARTVDQAVDEREVFRRAIVGLRDDKGGDKAFLRVFSDLGNTSEDVFVQSLEDMIRPIRFADMGVLPDPKVVSDMRFGAYDWVGKAVDHVFRPLVTTMTGLPFLLINAGDNTWRAGGLRFLGSQSADLPFMVKHGLPPEIGAAADGTILDIFKASVKGTSDDVKSAVDFAVGRKLAPTKASPTLGEAIGLGGGDYVSSMGLTSKNLAESIPGATFFNRTIRNVDGSSQAQIALEHASRGFYKRVNDAAAAGELLPLKTWYDELDALNLNPTLKKFFKDRAARFIDDPKGTRAFLDEGLSLDKLVLDDVLASLNDIPENLRLTAQWAIETNMRKGMGVYDATIAGLAQAQTNIPYYADDALRSKVLNLGAARQRFSQVMDDILTPEDTKTLIGELGKLKEIRKTRQAMLNRAQVASPDMWTTDALRIQVDQEIAGLTEQIKQAYTPYMIRQQRALQQDQQVIEGFIATLDAGKLMSKQDLTFWQQFQKSHPLASESTDMLVYTQMSHAASANDVMSTQMVLAYENVRLNLSDQIAIRFKSVTEELNTYKQALQAGDDLGAKTALNRLAAMNGDFKPALQLFDETSELPGMVSMMGHFRASSEATFYRVQGAKLEFADHMVDMMNKGSWRQMEVAQAAKKLEQEVFQVGNINKAREFWSETAASRYGLLGESLPHVQPQRELIVAKAAELQGMVDNALNLAGTEVDQMSFRRVLKNIIQNEKAPGSTQTITEHLPLEEAVRGYMKQTGQSADEVMARFMDSGDIPRELTTIPGNPAALAEKDPKFAGLLAELENIKLLEAMLVGSGYEVKSAGNGIEALEKLKSDSFDMIISDILMPMMDGFQLCRECKNDDTLRKIPFVFYTATYTDEKDEKLALSLGADRFLVKPIELDRFMAAIEKVLKDHKKGLLVSSDILIEKEETVFLKEYNERLINKLEKKMLDLEKEIAQRKRSEDALRESEKQTRLLLDSTAEAIYGLDTNGNCTFVNPGCLRLLGYKSTNDLIGKNMHALIHHSYPDGTPYPIKKCPIYQVFQKGAITHVDHEVLWRKDGSNFSAEYWSYPIIDDNQIKGAVVTFL</sequence>
<evidence type="ECO:0008006" key="6">
    <source>
        <dbReference type="Google" id="ProtNLM"/>
    </source>
</evidence>
<dbReference type="SUPFAM" id="SSF52172">
    <property type="entry name" value="CheY-like"/>
    <property type="match status" value="1"/>
</dbReference>
<dbReference type="GO" id="GO:0000160">
    <property type="term" value="P:phosphorelay signal transduction system"/>
    <property type="evidence" value="ECO:0007669"/>
    <property type="project" value="InterPro"/>
</dbReference>
<protein>
    <recommendedName>
        <fullName evidence="6">PAS domain-containing protein</fullName>
    </recommendedName>
</protein>
<dbReference type="NCBIfam" id="TIGR00229">
    <property type="entry name" value="sensory_box"/>
    <property type="match status" value="1"/>
</dbReference>
<dbReference type="CDD" id="cd00130">
    <property type="entry name" value="PAS"/>
    <property type="match status" value="1"/>
</dbReference>
<dbReference type="PANTHER" id="PTHR44591:SF3">
    <property type="entry name" value="RESPONSE REGULATORY DOMAIN-CONTAINING PROTEIN"/>
    <property type="match status" value="1"/>
</dbReference>
<dbReference type="InterPro" id="IPR035965">
    <property type="entry name" value="PAS-like_dom_sf"/>
</dbReference>
<dbReference type="InterPro" id="IPR013767">
    <property type="entry name" value="PAS_fold"/>
</dbReference>
<comment type="caution">
    <text evidence="5">The sequence shown here is derived from an EMBL/GenBank/DDBJ whole genome shotgun (WGS) entry which is preliminary data.</text>
</comment>
<feature type="domain" description="PAS" evidence="4">
    <location>
        <begin position="1333"/>
        <end position="1370"/>
    </location>
</feature>
<evidence type="ECO:0000259" key="4">
    <source>
        <dbReference type="PROSITE" id="PS50112"/>
    </source>
</evidence>
<name>A0A0F9T806_9ZZZZ</name>
<dbReference type="InterPro" id="IPR011006">
    <property type="entry name" value="CheY-like_superfamily"/>
</dbReference>
<dbReference type="Gene3D" id="3.30.450.20">
    <property type="entry name" value="PAS domain"/>
    <property type="match status" value="1"/>
</dbReference>
<organism evidence="5">
    <name type="scientific">marine sediment metagenome</name>
    <dbReference type="NCBI Taxonomy" id="412755"/>
    <lineage>
        <taxon>unclassified sequences</taxon>
        <taxon>metagenomes</taxon>
        <taxon>ecological metagenomes</taxon>
    </lineage>
</organism>
<dbReference type="SMART" id="SM00448">
    <property type="entry name" value="REC"/>
    <property type="match status" value="1"/>
</dbReference>
<accession>A0A0F9T806</accession>
<dbReference type="PROSITE" id="PS50112">
    <property type="entry name" value="PAS"/>
    <property type="match status" value="1"/>
</dbReference>
<dbReference type="InterPro" id="IPR001789">
    <property type="entry name" value="Sig_transdc_resp-reg_receiver"/>
</dbReference>
<dbReference type="Gene3D" id="3.40.50.2300">
    <property type="match status" value="1"/>
</dbReference>
<dbReference type="SUPFAM" id="SSF55785">
    <property type="entry name" value="PYP-like sensor domain (PAS domain)"/>
    <property type="match status" value="1"/>
</dbReference>
<feature type="coiled-coil region" evidence="2">
    <location>
        <begin position="1299"/>
        <end position="1336"/>
    </location>
</feature>
<dbReference type="EMBL" id="LAZR01001881">
    <property type="protein sequence ID" value="KKN37638.1"/>
    <property type="molecule type" value="Genomic_DNA"/>
</dbReference>
<feature type="non-terminal residue" evidence="5">
    <location>
        <position position="1450"/>
    </location>
</feature>
<evidence type="ECO:0000259" key="3">
    <source>
        <dbReference type="PROSITE" id="PS50110"/>
    </source>
</evidence>
<dbReference type="Pfam" id="PF00989">
    <property type="entry name" value="PAS"/>
    <property type="match status" value="1"/>
</dbReference>
<keyword evidence="2" id="KW-0175">Coiled coil</keyword>
<dbReference type="PANTHER" id="PTHR44591">
    <property type="entry name" value="STRESS RESPONSE REGULATOR PROTEIN 1"/>
    <property type="match status" value="1"/>
</dbReference>
<gene>
    <name evidence="5" type="ORF">LCGC14_0761530</name>
</gene>
<evidence type="ECO:0000313" key="5">
    <source>
        <dbReference type="EMBL" id="KKN37638.1"/>
    </source>
</evidence>
<proteinExistence type="predicted"/>